<evidence type="ECO:0000256" key="3">
    <source>
        <dbReference type="ARBA" id="ARBA00023274"/>
    </source>
</evidence>
<protein>
    <recommendedName>
        <fullName evidence="4 5">Large ribosomal subunit protein bL32</fullName>
    </recommendedName>
</protein>
<evidence type="ECO:0000313" key="8">
    <source>
        <dbReference type="Proteomes" id="UP000007484"/>
    </source>
</evidence>
<proteinExistence type="inferred from homology"/>
<dbReference type="GO" id="GO:0006412">
    <property type="term" value="P:translation"/>
    <property type="evidence" value="ECO:0007669"/>
    <property type="project" value="UniProtKB-UniRule"/>
</dbReference>
<dbReference type="GO" id="GO:0015934">
    <property type="term" value="C:large ribosomal subunit"/>
    <property type="evidence" value="ECO:0007669"/>
    <property type="project" value="InterPro"/>
</dbReference>
<dbReference type="AlphaFoldDB" id="F0QQT5"/>
<feature type="compositionally biased region" description="Basic residues" evidence="6">
    <location>
        <begin position="7"/>
        <end position="17"/>
    </location>
</feature>
<organism evidence="7 8">
    <name type="scientific">Mycoplasma suis (strain Illinois)</name>
    <dbReference type="NCBI Taxonomy" id="768700"/>
    <lineage>
        <taxon>Bacteria</taxon>
        <taxon>Bacillati</taxon>
        <taxon>Mycoplasmatota</taxon>
        <taxon>Mollicutes</taxon>
        <taxon>Mycoplasmataceae</taxon>
        <taxon>Mycoplasma</taxon>
    </lineage>
</organism>
<dbReference type="InterPro" id="IPR002677">
    <property type="entry name" value="Ribosomal_bL32"/>
</dbReference>
<sequence>MAVSPRRVSKTKKRMRNSHSGIKSFHPLQQCPKCAKITKLHMVCACGYYRNKRIIQQPEKKE</sequence>
<dbReference type="Pfam" id="PF01783">
    <property type="entry name" value="Ribosomal_L32p"/>
    <property type="match status" value="1"/>
</dbReference>
<comment type="similarity">
    <text evidence="1 5">Belongs to the bacterial ribosomal protein bL32 family.</text>
</comment>
<gene>
    <name evidence="5 7" type="primary">rpmF</name>
    <name evidence="7" type="ordered locus">MSU_0313</name>
</gene>
<accession>F0QQT5</accession>
<keyword evidence="8" id="KW-1185">Reference proteome</keyword>
<dbReference type="InterPro" id="IPR044957">
    <property type="entry name" value="Ribosomal_bL32_bact"/>
</dbReference>
<dbReference type="InterPro" id="IPR011332">
    <property type="entry name" value="Ribosomal_zn-bd"/>
</dbReference>
<dbReference type="PANTHER" id="PTHR35534">
    <property type="entry name" value="50S RIBOSOMAL PROTEIN L32"/>
    <property type="match status" value="1"/>
</dbReference>
<evidence type="ECO:0000256" key="2">
    <source>
        <dbReference type="ARBA" id="ARBA00022980"/>
    </source>
</evidence>
<evidence type="ECO:0000256" key="1">
    <source>
        <dbReference type="ARBA" id="ARBA00008560"/>
    </source>
</evidence>
<evidence type="ECO:0000256" key="4">
    <source>
        <dbReference type="ARBA" id="ARBA00035178"/>
    </source>
</evidence>
<evidence type="ECO:0000256" key="6">
    <source>
        <dbReference type="SAM" id="MobiDB-lite"/>
    </source>
</evidence>
<dbReference type="SUPFAM" id="SSF57829">
    <property type="entry name" value="Zn-binding ribosomal proteins"/>
    <property type="match status" value="1"/>
</dbReference>
<keyword evidence="3 5" id="KW-0687">Ribonucleoprotein</keyword>
<dbReference type="RefSeq" id="WP_013609777.1">
    <property type="nucleotide sequence ID" value="NC_015155.1"/>
</dbReference>
<dbReference type="HAMAP" id="MF_00340">
    <property type="entry name" value="Ribosomal_bL32"/>
    <property type="match status" value="1"/>
</dbReference>
<dbReference type="GO" id="GO:0003735">
    <property type="term" value="F:structural constituent of ribosome"/>
    <property type="evidence" value="ECO:0007669"/>
    <property type="project" value="InterPro"/>
</dbReference>
<dbReference type="KEGG" id="mss:MSU_0313"/>
<keyword evidence="2 5" id="KW-0689">Ribosomal protein</keyword>
<evidence type="ECO:0000256" key="5">
    <source>
        <dbReference type="HAMAP-Rule" id="MF_00340"/>
    </source>
</evidence>
<name>F0QQT5_MYCSL</name>
<dbReference type="EMBL" id="CP002525">
    <property type="protein sequence ID" value="ADX97855.1"/>
    <property type="molecule type" value="Genomic_DNA"/>
</dbReference>
<dbReference type="PANTHER" id="PTHR35534:SF1">
    <property type="entry name" value="LARGE RIBOSOMAL SUBUNIT PROTEIN BL32"/>
    <property type="match status" value="1"/>
</dbReference>
<dbReference type="Proteomes" id="UP000007484">
    <property type="component" value="Chromosome"/>
</dbReference>
<feature type="region of interest" description="Disordered" evidence="6">
    <location>
        <begin position="1"/>
        <end position="24"/>
    </location>
</feature>
<reference evidence="7 8" key="1">
    <citation type="journal article" date="2011" name="J. Bacteriol.">
        <title>Complete genome sequences of two hemotropic Mycoplasmas, Mycoplasma haemofelis strain Ohio2 and Mycoplasma suis strain Illinois.</title>
        <authorList>
            <person name="Messick J.B."/>
            <person name="Santos A.P."/>
            <person name="Guimaraes A.M."/>
        </authorList>
    </citation>
    <scope>NUCLEOTIDE SEQUENCE [LARGE SCALE GENOMIC DNA]</scope>
    <source>
        <strain evidence="7 8">Illinois</strain>
    </source>
</reference>
<dbReference type="HOGENOM" id="CLU_129084_1_3_14"/>
<evidence type="ECO:0000313" key="7">
    <source>
        <dbReference type="EMBL" id="ADX97855.1"/>
    </source>
</evidence>
<dbReference type="NCBIfam" id="TIGR01031">
    <property type="entry name" value="rpmF_bact"/>
    <property type="match status" value="1"/>
</dbReference>
<dbReference type="STRING" id="768700.MSU_0313"/>